<dbReference type="EMBL" id="CDHN01000003">
    <property type="protein sequence ID" value="CEJ90259.1"/>
    <property type="molecule type" value="Genomic_DNA"/>
</dbReference>
<keyword evidence="9" id="KW-1185">Reference proteome</keyword>
<dbReference type="InterPro" id="IPR006181">
    <property type="entry name" value="D-amino_acid_oxidase_CS"/>
</dbReference>
<feature type="binding site" evidence="6">
    <location>
        <position position="332"/>
    </location>
    <ligand>
        <name>D-dopa</name>
        <dbReference type="ChEBI" id="CHEBI:149689"/>
    </ligand>
</feature>
<feature type="binding site" evidence="6">
    <location>
        <position position="195"/>
    </location>
    <ligand>
        <name>FAD</name>
        <dbReference type="ChEBI" id="CHEBI:57692"/>
    </ligand>
</feature>
<evidence type="ECO:0000256" key="3">
    <source>
        <dbReference type="ARBA" id="ARBA00022630"/>
    </source>
</evidence>
<comment type="similarity">
    <text evidence="2">Belongs to the DAMOX/DASOX family.</text>
</comment>
<organism evidence="8 9">
    <name type="scientific">[Torrubiella] hemipterigena</name>
    <dbReference type="NCBI Taxonomy" id="1531966"/>
    <lineage>
        <taxon>Eukaryota</taxon>
        <taxon>Fungi</taxon>
        <taxon>Dikarya</taxon>
        <taxon>Ascomycota</taxon>
        <taxon>Pezizomycotina</taxon>
        <taxon>Sordariomycetes</taxon>
        <taxon>Hypocreomycetidae</taxon>
        <taxon>Hypocreales</taxon>
        <taxon>Clavicipitaceae</taxon>
        <taxon>Clavicipitaceae incertae sedis</taxon>
        <taxon>'Torrubiella' clade</taxon>
    </lineage>
</organism>
<dbReference type="PANTHER" id="PTHR11530:SF16">
    <property type="entry name" value="D-AMINO ACID OXIDASE (AFU_ORTHOLOGUE AFUA_5G11290)"/>
    <property type="match status" value="1"/>
</dbReference>
<dbReference type="Proteomes" id="UP000039046">
    <property type="component" value="Unassembled WGS sequence"/>
</dbReference>
<dbReference type="SUPFAM" id="SSF51971">
    <property type="entry name" value="Nucleotide-binding domain"/>
    <property type="match status" value="1"/>
</dbReference>
<proteinExistence type="inferred from homology"/>
<dbReference type="GO" id="GO:0005737">
    <property type="term" value="C:cytoplasm"/>
    <property type="evidence" value="ECO:0007669"/>
    <property type="project" value="TreeGrafter"/>
</dbReference>
<evidence type="ECO:0000313" key="9">
    <source>
        <dbReference type="Proteomes" id="UP000039046"/>
    </source>
</evidence>
<gene>
    <name evidence="8" type="ORF">VHEMI06055</name>
</gene>
<dbReference type="PIRSF" id="PIRSF000189">
    <property type="entry name" value="D-aa_oxidase"/>
    <property type="match status" value="1"/>
</dbReference>
<keyword evidence="5" id="KW-0560">Oxidoreductase</keyword>
<dbReference type="AlphaFoldDB" id="A0A0A1T632"/>
<feature type="domain" description="FAD dependent oxidoreductase" evidence="7">
    <location>
        <begin position="5"/>
        <end position="348"/>
    </location>
</feature>
<dbReference type="InterPro" id="IPR023209">
    <property type="entry name" value="DAO"/>
</dbReference>
<dbReference type="OrthoDB" id="409956at2759"/>
<name>A0A0A1T632_9HYPO</name>
<dbReference type="PANTHER" id="PTHR11530">
    <property type="entry name" value="D-AMINO ACID OXIDASE"/>
    <property type="match status" value="1"/>
</dbReference>
<dbReference type="HOGENOM" id="CLU_034311_1_0_1"/>
<evidence type="ECO:0000256" key="2">
    <source>
        <dbReference type="ARBA" id="ARBA00006730"/>
    </source>
</evidence>
<evidence type="ECO:0000256" key="1">
    <source>
        <dbReference type="ARBA" id="ARBA00001974"/>
    </source>
</evidence>
<evidence type="ECO:0000256" key="6">
    <source>
        <dbReference type="PIRSR" id="PIRSR000189-1"/>
    </source>
</evidence>
<dbReference type="Gene3D" id="3.30.9.10">
    <property type="entry name" value="D-Amino Acid Oxidase, subunit A, domain 2"/>
    <property type="match status" value="1"/>
</dbReference>
<keyword evidence="3" id="KW-0285">Flavoprotein</keyword>
<protein>
    <recommendedName>
        <fullName evidence="7">FAD dependent oxidoreductase domain-containing protein</fullName>
    </recommendedName>
</protein>
<dbReference type="GO" id="GO:0071949">
    <property type="term" value="F:FAD binding"/>
    <property type="evidence" value="ECO:0007669"/>
    <property type="project" value="InterPro"/>
</dbReference>
<keyword evidence="4 6" id="KW-0274">FAD</keyword>
<dbReference type="SUPFAM" id="SSF54373">
    <property type="entry name" value="FAD-linked reductases, C-terminal domain"/>
    <property type="match status" value="1"/>
</dbReference>
<dbReference type="STRING" id="1531966.A0A0A1T632"/>
<evidence type="ECO:0000256" key="5">
    <source>
        <dbReference type="ARBA" id="ARBA00023002"/>
    </source>
</evidence>
<reference evidence="8 9" key="1">
    <citation type="journal article" date="2015" name="Genome Announc.">
        <title>Draft Genome Sequence and Gene Annotation of the Entomopathogenic Fungus Verticillium hemipterigenum.</title>
        <authorList>
            <person name="Horn F."/>
            <person name="Habel A."/>
            <person name="Scharf D.H."/>
            <person name="Dworschak J."/>
            <person name="Brakhage A.A."/>
            <person name="Guthke R."/>
            <person name="Hertweck C."/>
            <person name="Linde J."/>
        </authorList>
    </citation>
    <scope>NUCLEOTIDE SEQUENCE [LARGE SCALE GENOMIC DNA]</scope>
</reference>
<dbReference type="GO" id="GO:0019478">
    <property type="term" value="P:D-amino acid catabolic process"/>
    <property type="evidence" value="ECO:0007669"/>
    <property type="project" value="TreeGrafter"/>
</dbReference>
<dbReference type="Gene3D" id="3.40.50.720">
    <property type="entry name" value="NAD(P)-binding Rossmann-like Domain"/>
    <property type="match status" value="1"/>
</dbReference>
<evidence type="ECO:0000259" key="7">
    <source>
        <dbReference type="Pfam" id="PF01266"/>
    </source>
</evidence>
<dbReference type="GO" id="GO:0003884">
    <property type="term" value="F:D-amino-acid oxidase activity"/>
    <property type="evidence" value="ECO:0007669"/>
    <property type="project" value="InterPro"/>
</dbReference>
<evidence type="ECO:0000256" key="4">
    <source>
        <dbReference type="ARBA" id="ARBA00022827"/>
    </source>
</evidence>
<dbReference type="PROSITE" id="PS00677">
    <property type="entry name" value="DAO"/>
    <property type="match status" value="1"/>
</dbReference>
<comment type="cofactor">
    <cofactor evidence="1 6">
        <name>FAD</name>
        <dbReference type="ChEBI" id="CHEBI:57692"/>
    </cofactor>
</comment>
<evidence type="ECO:0000313" key="8">
    <source>
        <dbReference type="EMBL" id="CEJ90259.1"/>
    </source>
</evidence>
<dbReference type="Pfam" id="PF01266">
    <property type="entry name" value="DAO"/>
    <property type="match status" value="1"/>
</dbReference>
<dbReference type="InterPro" id="IPR006076">
    <property type="entry name" value="FAD-dep_OxRdtase"/>
</dbReference>
<sequence>MPNNIVVVGAGVSGLTCAMLLARDKANTVTIVAKHMPGDYDIEYASPFAGANVLPMSERDGSRWERRTWPELKRICEELPEAGIHFQKAIAYRRERDLDPAHNALPMDPLFLHDPWYQELLPNFRELNTDEVPAGYDSGCTFDSLCINVTTYLQWLLGQCLKNGVVVKRGIISHIKEAKNLSHTGLPADMVINTTGLGSLKLGGVEDKTMAPYRGQTVLVRNECTPMYVTSGTDDEPADLFYLMQRAGGGGTILGGTYDKNNWESVPDPNVANRIMERVVKLCPQIADGKGVSGLSVIRHAVGLRPYREGGVRIERETLDGVEVIHNYGHAGWGYQGSYGAAERVIELVNEVRVAKGEDLSGQARLFVWDDGSNPAYNL</sequence>
<accession>A0A0A1T632</accession>
<feature type="binding site" evidence="6">
    <location>
        <position position="305"/>
    </location>
    <ligand>
        <name>D-dopa</name>
        <dbReference type="ChEBI" id="CHEBI:149689"/>
    </ligand>
</feature>